<dbReference type="OrthoDB" id="5328482at2"/>
<proteinExistence type="predicted"/>
<accession>A0A3D8J1U4</accession>
<reference evidence="1 2" key="1">
    <citation type="submission" date="2018-04" db="EMBL/GenBank/DDBJ databases">
        <title>Novel Campyloabacter and Helicobacter Species and Strains.</title>
        <authorList>
            <person name="Mannion A.J."/>
            <person name="Shen Z."/>
            <person name="Fox J.G."/>
        </authorList>
    </citation>
    <scope>NUCLEOTIDE SEQUENCE [LARGE SCALE GENOMIC DNA]</scope>
    <source>
        <strain evidence="1 2">MIT 04-9366</strain>
    </source>
</reference>
<evidence type="ECO:0000313" key="2">
    <source>
        <dbReference type="Proteomes" id="UP000257045"/>
    </source>
</evidence>
<keyword evidence="2" id="KW-1185">Reference proteome</keyword>
<comment type="caution">
    <text evidence="1">The sequence shown here is derived from an EMBL/GenBank/DDBJ whole genome shotgun (WGS) entry which is preliminary data.</text>
</comment>
<sequence>MLGIEANFGSLQINQHSIVKALFIRETFYSVDNFAFDGGITFGYQHYFGESQKFGIGTSLYIGAGIPTDGKFAIGLDDYPIDLLFYQLNTSYTPIKTGFEVNFLWDFWESGEHTLGLIAGAMYRFTYLIAKDGEMIAQDKVDNLNTNMGNTKISNQMIHTFAPQIGLAYNYGNHQFSLKYRFGGIMTSSSSTLSDDIVIEGDNFGKVKTQIKASDYLSLGYSYRF</sequence>
<name>A0A3D8J1U4_9HELI</name>
<dbReference type="AlphaFoldDB" id="A0A3D8J1U4"/>
<evidence type="ECO:0008006" key="3">
    <source>
        <dbReference type="Google" id="ProtNLM"/>
    </source>
</evidence>
<organism evidence="1 2">
    <name type="scientific">Helicobacter brantae</name>
    <dbReference type="NCBI Taxonomy" id="375927"/>
    <lineage>
        <taxon>Bacteria</taxon>
        <taxon>Pseudomonadati</taxon>
        <taxon>Campylobacterota</taxon>
        <taxon>Epsilonproteobacteria</taxon>
        <taxon>Campylobacterales</taxon>
        <taxon>Helicobacteraceae</taxon>
        <taxon>Helicobacter</taxon>
    </lineage>
</organism>
<evidence type="ECO:0000313" key="1">
    <source>
        <dbReference type="EMBL" id="RDU71487.1"/>
    </source>
</evidence>
<gene>
    <name evidence="1" type="ORF">CQA58_02780</name>
</gene>
<dbReference type="RefSeq" id="WP_115569198.1">
    <property type="nucleotide sequence ID" value="NZ_NXLV01000003.1"/>
</dbReference>
<dbReference type="EMBL" id="NXLV01000003">
    <property type="protein sequence ID" value="RDU71487.1"/>
    <property type="molecule type" value="Genomic_DNA"/>
</dbReference>
<dbReference type="Proteomes" id="UP000257045">
    <property type="component" value="Unassembled WGS sequence"/>
</dbReference>
<protein>
    <recommendedName>
        <fullName evidence="3">Outer membrane protein beta-barrel domain-containing protein</fullName>
    </recommendedName>
</protein>